<evidence type="ECO:0000313" key="2">
    <source>
        <dbReference type="Proteomes" id="UP001237207"/>
    </source>
</evidence>
<reference evidence="1" key="1">
    <citation type="submission" date="2023-07" db="EMBL/GenBank/DDBJ databases">
        <title>Genomic Encyclopedia of Type Strains, Phase IV (KMG-IV): sequencing the most valuable type-strain genomes for metagenomic binning, comparative biology and taxonomic classification.</title>
        <authorList>
            <person name="Goeker M."/>
        </authorList>
    </citation>
    <scope>NUCLEOTIDE SEQUENCE</scope>
    <source>
        <strain evidence="1">DSM 23947</strain>
    </source>
</reference>
<dbReference type="AlphaFoldDB" id="A0AAJ1T3U8"/>
<sequence length="89" mass="10293">MECKHPILTTMIFTVHDQFRMKRRTTTAGIMGSQLLIRDGFDHLIDHTGDMMFWDEPFHIQNGKASAIIVGFKLGDSMDFGYKGFLYYV</sequence>
<evidence type="ECO:0000313" key="1">
    <source>
        <dbReference type="EMBL" id="MDQ0216247.1"/>
    </source>
</evidence>
<name>A0AAJ1T3U8_9BACI</name>
<dbReference type="EMBL" id="JAUSUC010000041">
    <property type="protein sequence ID" value="MDQ0216247.1"/>
    <property type="molecule type" value="Genomic_DNA"/>
</dbReference>
<keyword evidence="2" id="KW-1185">Reference proteome</keyword>
<dbReference type="Proteomes" id="UP001237207">
    <property type="component" value="Unassembled WGS sequence"/>
</dbReference>
<proteinExistence type="predicted"/>
<organism evidence="1 2">
    <name type="scientific">Oikeobacillus pervagus</name>
    <dbReference type="NCBI Taxonomy" id="1325931"/>
    <lineage>
        <taxon>Bacteria</taxon>
        <taxon>Bacillati</taxon>
        <taxon>Bacillota</taxon>
        <taxon>Bacilli</taxon>
        <taxon>Bacillales</taxon>
        <taxon>Bacillaceae</taxon>
        <taxon>Oikeobacillus</taxon>
    </lineage>
</organism>
<gene>
    <name evidence="1" type="ORF">J2S13_002688</name>
</gene>
<protein>
    <submittedName>
        <fullName evidence="1">Uncharacterized protein</fullName>
    </submittedName>
</protein>
<comment type="caution">
    <text evidence="1">The sequence shown here is derived from an EMBL/GenBank/DDBJ whole genome shotgun (WGS) entry which is preliminary data.</text>
</comment>
<accession>A0AAJ1T3U8</accession>